<dbReference type="AlphaFoldDB" id="A0AA38SXQ6"/>
<evidence type="ECO:0000259" key="2">
    <source>
        <dbReference type="Pfam" id="PF13966"/>
    </source>
</evidence>
<gene>
    <name evidence="3" type="ORF">OSB04_024383</name>
</gene>
<feature type="domain" description="Reverse transcriptase zinc-binding" evidence="2">
    <location>
        <begin position="169"/>
        <end position="214"/>
    </location>
</feature>
<protein>
    <recommendedName>
        <fullName evidence="2">Reverse transcriptase zinc-binding domain-containing protein</fullName>
    </recommendedName>
</protein>
<evidence type="ECO:0000313" key="4">
    <source>
        <dbReference type="Proteomes" id="UP001172457"/>
    </source>
</evidence>
<sequence>MRGAAGDRRRRDRCLYCHPPPRLRFLVVAVFEPLLVRGGARPQPSGTLRSPPPPLPPSFTATVPSLPSRGSRLSPRATTPPLIAVTTKLVVRPVFGPTANAATTTLVVRLWPPPDSVVFGLVIFRLWKIYLDCLRIDPPMNDQRIVPPIRTNDRDRVLWLNSQQEPCCFSVSEVWRTLFGNHDLVPWYNQCWFKGYIPKHSFCFWLTIIDCLPT</sequence>
<feature type="region of interest" description="Disordered" evidence="1">
    <location>
        <begin position="41"/>
        <end position="78"/>
    </location>
</feature>
<dbReference type="Proteomes" id="UP001172457">
    <property type="component" value="Chromosome 6"/>
</dbReference>
<evidence type="ECO:0000256" key="1">
    <source>
        <dbReference type="SAM" id="MobiDB-lite"/>
    </source>
</evidence>
<comment type="caution">
    <text evidence="3">The sequence shown here is derived from an EMBL/GenBank/DDBJ whole genome shotgun (WGS) entry which is preliminary data.</text>
</comment>
<organism evidence="3 4">
    <name type="scientific">Centaurea solstitialis</name>
    <name type="common">yellow star-thistle</name>
    <dbReference type="NCBI Taxonomy" id="347529"/>
    <lineage>
        <taxon>Eukaryota</taxon>
        <taxon>Viridiplantae</taxon>
        <taxon>Streptophyta</taxon>
        <taxon>Embryophyta</taxon>
        <taxon>Tracheophyta</taxon>
        <taxon>Spermatophyta</taxon>
        <taxon>Magnoliopsida</taxon>
        <taxon>eudicotyledons</taxon>
        <taxon>Gunneridae</taxon>
        <taxon>Pentapetalae</taxon>
        <taxon>asterids</taxon>
        <taxon>campanulids</taxon>
        <taxon>Asterales</taxon>
        <taxon>Asteraceae</taxon>
        <taxon>Carduoideae</taxon>
        <taxon>Cardueae</taxon>
        <taxon>Centaureinae</taxon>
        <taxon>Centaurea</taxon>
    </lineage>
</organism>
<accession>A0AA38SXQ6</accession>
<reference evidence="3" key="1">
    <citation type="submission" date="2023-03" db="EMBL/GenBank/DDBJ databases">
        <title>Chromosome-scale reference genome and RAD-based genetic map of yellow starthistle (Centaurea solstitialis) reveal putative structural variation and QTLs associated with invader traits.</title>
        <authorList>
            <person name="Reatini B."/>
            <person name="Cang F.A."/>
            <person name="Jiang Q."/>
            <person name="Mckibben M.T.W."/>
            <person name="Barker M.S."/>
            <person name="Rieseberg L.H."/>
            <person name="Dlugosch K.M."/>
        </authorList>
    </citation>
    <scope>NUCLEOTIDE SEQUENCE</scope>
    <source>
        <strain evidence="3">CAN-66</strain>
        <tissue evidence="3">Leaf</tissue>
    </source>
</reference>
<dbReference type="Pfam" id="PF13966">
    <property type="entry name" value="zf-RVT"/>
    <property type="match status" value="1"/>
</dbReference>
<evidence type="ECO:0000313" key="3">
    <source>
        <dbReference type="EMBL" id="KAJ9544676.1"/>
    </source>
</evidence>
<feature type="compositionally biased region" description="Low complexity" evidence="1">
    <location>
        <begin position="58"/>
        <end position="76"/>
    </location>
</feature>
<keyword evidence="4" id="KW-1185">Reference proteome</keyword>
<name>A0AA38SXQ6_9ASTR</name>
<dbReference type="InterPro" id="IPR026960">
    <property type="entry name" value="RVT-Znf"/>
</dbReference>
<dbReference type="EMBL" id="JARYMX010000006">
    <property type="protein sequence ID" value="KAJ9544676.1"/>
    <property type="molecule type" value="Genomic_DNA"/>
</dbReference>
<proteinExistence type="predicted"/>